<evidence type="ECO:0000256" key="1">
    <source>
        <dbReference type="SAM" id="MobiDB-lite"/>
    </source>
</evidence>
<accession>A0ABQ2YBH6</accession>
<gene>
    <name evidence="2" type="ORF">GCM10010324_25700</name>
</gene>
<proteinExistence type="predicted"/>
<reference evidence="3" key="1">
    <citation type="journal article" date="2019" name="Int. J. Syst. Evol. Microbiol.">
        <title>The Global Catalogue of Microorganisms (GCM) 10K type strain sequencing project: providing services to taxonomists for standard genome sequencing and annotation.</title>
        <authorList>
            <consortium name="The Broad Institute Genomics Platform"/>
            <consortium name="The Broad Institute Genome Sequencing Center for Infectious Disease"/>
            <person name="Wu L."/>
            <person name="Ma J."/>
        </authorList>
    </citation>
    <scope>NUCLEOTIDE SEQUENCE [LARGE SCALE GENOMIC DNA]</scope>
    <source>
        <strain evidence="3">JCM 4586</strain>
    </source>
</reference>
<protein>
    <submittedName>
        <fullName evidence="2">Uncharacterized protein</fullName>
    </submittedName>
</protein>
<evidence type="ECO:0000313" key="2">
    <source>
        <dbReference type="EMBL" id="GGX78998.1"/>
    </source>
</evidence>
<keyword evidence="3" id="KW-1185">Reference proteome</keyword>
<dbReference type="EMBL" id="BMUT01000004">
    <property type="protein sequence ID" value="GGX78998.1"/>
    <property type="molecule type" value="Genomic_DNA"/>
</dbReference>
<sequence length="75" mass="7829">MRNMRPAPAPRAGCGRRVRAPDTDPGRTPDTAPGAGHEAYARAVARSAAVNHCVAGSMSGSAQPLITAMSRQYRP</sequence>
<evidence type="ECO:0000313" key="3">
    <source>
        <dbReference type="Proteomes" id="UP000659223"/>
    </source>
</evidence>
<comment type="caution">
    <text evidence="2">The sequence shown here is derived from an EMBL/GenBank/DDBJ whole genome shotgun (WGS) entry which is preliminary data.</text>
</comment>
<feature type="region of interest" description="Disordered" evidence="1">
    <location>
        <begin position="1"/>
        <end position="37"/>
    </location>
</feature>
<dbReference type="Proteomes" id="UP000659223">
    <property type="component" value="Unassembled WGS sequence"/>
</dbReference>
<organism evidence="2 3">
    <name type="scientific">Streptomyces hiroshimensis</name>
    <dbReference type="NCBI Taxonomy" id="66424"/>
    <lineage>
        <taxon>Bacteria</taxon>
        <taxon>Bacillati</taxon>
        <taxon>Actinomycetota</taxon>
        <taxon>Actinomycetes</taxon>
        <taxon>Kitasatosporales</taxon>
        <taxon>Streptomycetaceae</taxon>
        <taxon>Streptomyces</taxon>
    </lineage>
</organism>
<name>A0ABQ2YBH6_9ACTN</name>